<dbReference type="SMART" id="SM00354">
    <property type="entry name" value="HTH_LACI"/>
    <property type="match status" value="1"/>
</dbReference>
<accession>A0ABW5RBB8</accession>
<keyword evidence="7" id="KW-1185">Reference proteome</keyword>
<evidence type="ECO:0000259" key="5">
    <source>
        <dbReference type="PROSITE" id="PS50932"/>
    </source>
</evidence>
<organism evidence="6 7">
    <name type="scientific">Marinicrinis sediminis</name>
    <dbReference type="NCBI Taxonomy" id="1652465"/>
    <lineage>
        <taxon>Bacteria</taxon>
        <taxon>Bacillati</taxon>
        <taxon>Bacillota</taxon>
        <taxon>Bacilli</taxon>
        <taxon>Bacillales</taxon>
        <taxon>Paenibacillaceae</taxon>
    </lineage>
</organism>
<dbReference type="CDD" id="cd19974">
    <property type="entry name" value="PBP1_LacI-like"/>
    <property type="match status" value="1"/>
</dbReference>
<dbReference type="PANTHER" id="PTHR30146">
    <property type="entry name" value="LACI-RELATED TRANSCRIPTIONAL REPRESSOR"/>
    <property type="match status" value="1"/>
</dbReference>
<dbReference type="Proteomes" id="UP001597497">
    <property type="component" value="Unassembled WGS sequence"/>
</dbReference>
<evidence type="ECO:0000313" key="6">
    <source>
        <dbReference type="EMBL" id="MFD2672303.1"/>
    </source>
</evidence>
<sequence length="340" mass="38426">MKNKVTMQDIADQLNISKNSVSQALSGKSGVSEDTRQIIIETADKLGYVYGKQKKKLSTLYSGNIGLIASEFAFSKKNFFGEIYLSIEKETSKRGMQLHIQSIDQTMRDRHILPPFIENHSVDGIIVLSHISSDYIQKVLETEIPTVIIDHHEPGLQADCILTNNRFGAFEAISHFIQLGHRDIGFIGNIDFSPSYYERMEGFRLAMHLHSLPVKPEWMITDAREELDYVTRTVGALDRQPTAWFCVNDGLGFMVHSTMQQLGFSIPGDISLCSYDNGQLSRMTTPLMTTMDIDLNRYGTLAAERLFWRIEHRNEPYLEMLLPATLIKRDSTAPVSAAAE</sequence>
<reference evidence="7" key="1">
    <citation type="journal article" date="2019" name="Int. J. Syst. Evol. Microbiol.">
        <title>The Global Catalogue of Microorganisms (GCM) 10K type strain sequencing project: providing services to taxonomists for standard genome sequencing and annotation.</title>
        <authorList>
            <consortium name="The Broad Institute Genomics Platform"/>
            <consortium name="The Broad Institute Genome Sequencing Center for Infectious Disease"/>
            <person name="Wu L."/>
            <person name="Ma J."/>
        </authorList>
    </citation>
    <scope>NUCLEOTIDE SEQUENCE [LARGE SCALE GENOMIC DNA]</scope>
    <source>
        <strain evidence="7">KCTC 33676</strain>
    </source>
</reference>
<name>A0ABW5RBB8_9BACL</name>
<dbReference type="EMBL" id="JBHUMM010000037">
    <property type="protein sequence ID" value="MFD2672303.1"/>
    <property type="molecule type" value="Genomic_DNA"/>
</dbReference>
<dbReference type="Pfam" id="PF00356">
    <property type="entry name" value="LacI"/>
    <property type="match status" value="1"/>
</dbReference>
<dbReference type="Pfam" id="PF13377">
    <property type="entry name" value="Peripla_BP_3"/>
    <property type="match status" value="1"/>
</dbReference>
<evidence type="ECO:0000256" key="3">
    <source>
        <dbReference type="ARBA" id="ARBA00023125"/>
    </source>
</evidence>
<dbReference type="InterPro" id="IPR000843">
    <property type="entry name" value="HTH_LacI"/>
</dbReference>
<evidence type="ECO:0000256" key="1">
    <source>
        <dbReference type="ARBA" id="ARBA00022491"/>
    </source>
</evidence>
<evidence type="ECO:0000313" key="7">
    <source>
        <dbReference type="Proteomes" id="UP001597497"/>
    </source>
</evidence>
<proteinExistence type="predicted"/>
<protein>
    <submittedName>
        <fullName evidence="6">Substrate-binding domain-containing protein</fullName>
    </submittedName>
</protein>
<dbReference type="SUPFAM" id="SSF47413">
    <property type="entry name" value="lambda repressor-like DNA-binding domains"/>
    <property type="match status" value="1"/>
</dbReference>
<dbReference type="InterPro" id="IPR046335">
    <property type="entry name" value="LacI/GalR-like_sensor"/>
</dbReference>
<dbReference type="Gene3D" id="3.40.50.2300">
    <property type="match status" value="2"/>
</dbReference>
<gene>
    <name evidence="6" type="ORF">ACFSUC_12080</name>
</gene>
<evidence type="ECO:0000256" key="2">
    <source>
        <dbReference type="ARBA" id="ARBA00023015"/>
    </source>
</evidence>
<evidence type="ECO:0000256" key="4">
    <source>
        <dbReference type="ARBA" id="ARBA00023163"/>
    </source>
</evidence>
<dbReference type="InterPro" id="IPR010982">
    <property type="entry name" value="Lambda_DNA-bd_dom_sf"/>
</dbReference>
<keyword evidence="1" id="KW-0678">Repressor</keyword>
<keyword evidence="2" id="KW-0805">Transcription regulation</keyword>
<dbReference type="InterPro" id="IPR028082">
    <property type="entry name" value="Peripla_BP_I"/>
</dbReference>
<dbReference type="RefSeq" id="WP_379929854.1">
    <property type="nucleotide sequence ID" value="NZ_JBHUMM010000037.1"/>
</dbReference>
<comment type="caution">
    <text evidence="6">The sequence shown here is derived from an EMBL/GenBank/DDBJ whole genome shotgun (WGS) entry which is preliminary data.</text>
</comment>
<dbReference type="Gene3D" id="1.10.260.40">
    <property type="entry name" value="lambda repressor-like DNA-binding domains"/>
    <property type="match status" value="1"/>
</dbReference>
<feature type="domain" description="HTH lacI-type" evidence="5">
    <location>
        <begin position="5"/>
        <end position="59"/>
    </location>
</feature>
<keyword evidence="4" id="KW-0804">Transcription</keyword>
<dbReference type="PROSITE" id="PS50932">
    <property type="entry name" value="HTH_LACI_2"/>
    <property type="match status" value="1"/>
</dbReference>
<dbReference type="SUPFAM" id="SSF53822">
    <property type="entry name" value="Periplasmic binding protein-like I"/>
    <property type="match status" value="1"/>
</dbReference>
<dbReference type="PANTHER" id="PTHR30146:SF148">
    <property type="entry name" value="HTH-TYPE TRANSCRIPTIONAL REPRESSOR PURR-RELATED"/>
    <property type="match status" value="1"/>
</dbReference>
<keyword evidence="3" id="KW-0238">DNA-binding</keyword>
<dbReference type="CDD" id="cd01392">
    <property type="entry name" value="HTH_LacI"/>
    <property type="match status" value="1"/>
</dbReference>